<protein>
    <submittedName>
        <fullName evidence="2">Uncharacterized protein</fullName>
    </submittedName>
</protein>
<accession>A0A7Y9T736</accession>
<sequence length="143" mass="16322">MENEISELWSSQKTKTTALRRSRQKLDNTREELDLAKAKLAEHLYRYKQLLSKPGRGGRWMDFLREVDFPRATADRYVLKHERFLSPKTANRLTEATSTPTHEQIVGLVKKLKPKIVGVLTTTEALAQFVAELSKALDPATIS</sequence>
<name>A0A7Y9T736_9BACT</name>
<evidence type="ECO:0000313" key="2">
    <source>
        <dbReference type="EMBL" id="NYF53969.1"/>
    </source>
</evidence>
<comment type="caution">
    <text evidence="2">The sequence shown here is derived from an EMBL/GenBank/DDBJ whole genome shotgun (WGS) entry which is preliminary data.</text>
</comment>
<evidence type="ECO:0000256" key="1">
    <source>
        <dbReference type="SAM" id="Coils"/>
    </source>
</evidence>
<proteinExistence type="predicted"/>
<organism evidence="2 3">
    <name type="scientific">Tunturiibacter lichenicola</name>
    <dbReference type="NCBI Taxonomy" id="2051959"/>
    <lineage>
        <taxon>Bacteria</taxon>
        <taxon>Pseudomonadati</taxon>
        <taxon>Acidobacteriota</taxon>
        <taxon>Terriglobia</taxon>
        <taxon>Terriglobales</taxon>
        <taxon>Acidobacteriaceae</taxon>
        <taxon>Tunturiibacter</taxon>
    </lineage>
</organism>
<evidence type="ECO:0000313" key="3">
    <source>
        <dbReference type="Proteomes" id="UP000534186"/>
    </source>
</evidence>
<keyword evidence="1" id="KW-0175">Coiled coil</keyword>
<feature type="coiled-coil region" evidence="1">
    <location>
        <begin position="19"/>
        <end position="46"/>
    </location>
</feature>
<dbReference type="EMBL" id="JACCCV010000002">
    <property type="protein sequence ID" value="NYF53969.1"/>
    <property type="molecule type" value="Genomic_DNA"/>
</dbReference>
<gene>
    <name evidence="2" type="ORF">HDF12_004368</name>
</gene>
<reference evidence="2 3" key="1">
    <citation type="submission" date="2020-07" db="EMBL/GenBank/DDBJ databases">
        <title>Genomic Encyclopedia of Type Strains, Phase IV (KMG-V): Genome sequencing to study the core and pangenomes of soil and plant-associated prokaryotes.</title>
        <authorList>
            <person name="Whitman W."/>
        </authorList>
    </citation>
    <scope>NUCLEOTIDE SEQUENCE [LARGE SCALE GENOMIC DNA]</scope>
    <source>
        <strain evidence="2 3">M8UP30</strain>
    </source>
</reference>
<dbReference type="AlphaFoldDB" id="A0A7Y9T736"/>
<dbReference type="Proteomes" id="UP000534186">
    <property type="component" value="Unassembled WGS sequence"/>
</dbReference>